<gene>
    <name evidence="2" type="ORF">GCM10010170_023600</name>
</gene>
<dbReference type="Gene3D" id="3.90.180.10">
    <property type="entry name" value="Medium-chain alcohol dehydrogenases, catalytic domain"/>
    <property type="match status" value="1"/>
</dbReference>
<feature type="domain" description="Enoyl reductase (ER)" evidence="1">
    <location>
        <begin position="11"/>
        <end position="320"/>
    </location>
</feature>
<dbReference type="PANTHER" id="PTHR43677">
    <property type="entry name" value="SHORT-CHAIN DEHYDROGENASE/REDUCTASE"/>
    <property type="match status" value="1"/>
</dbReference>
<reference evidence="3" key="1">
    <citation type="journal article" date="2019" name="Int. J. Syst. Evol. Microbiol.">
        <title>The Global Catalogue of Microorganisms (GCM) 10K type strain sequencing project: providing services to taxonomists for standard genome sequencing and annotation.</title>
        <authorList>
            <consortium name="The Broad Institute Genomics Platform"/>
            <consortium name="The Broad Institute Genome Sequencing Center for Infectious Disease"/>
            <person name="Wu L."/>
            <person name="Ma J."/>
        </authorList>
    </citation>
    <scope>NUCLEOTIDE SEQUENCE [LARGE SCALE GENOMIC DNA]</scope>
    <source>
        <strain evidence="3">JCM 3272</strain>
    </source>
</reference>
<proteinExistence type="predicted"/>
<evidence type="ECO:0000313" key="2">
    <source>
        <dbReference type="EMBL" id="GAA2340567.1"/>
    </source>
</evidence>
<dbReference type="Pfam" id="PF00107">
    <property type="entry name" value="ADH_zinc_N"/>
    <property type="match status" value="1"/>
</dbReference>
<dbReference type="InterPro" id="IPR013149">
    <property type="entry name" value="ADH-like_C"/>
</dbReference>
<dbReference type="RefSeq" id="WP_344612355.1">
    <property type="nucleotide sequence ID" value="NZ_BAAARV010000019.1"/>
</dbReference>
<dbReference type="PANTHER" id="PTHR43677:SF4">
    <property type="entry name" value="QUINONE OXIDOREDUCTASE-LIKE PROTEIN 2"/>
    <property type="match status" value="1"/>
</dbReference>
<dbReference type="InterPro" id="IPR051397">
    <property type="entry name" value="Zn-ADH-like_protein"/>
</dbReference>
<dbReference type="SUPFAM" id="SSF50129">
    <property type="entry name" value="GroES-like"/>
    <property type="match status" value="1"/>
</dbReference>
<dbReference type="InterPro" id="IPR036291">
    <property type="entry name" value="NAD(P)-bd_dom_sf"/>
</dbReference>
<name>A0ABP5SX16_9ACTN</name>
<keyword evidence="3" id="KW-1185">Reference proteome</keyword>
<dbReference type="InterPro" id="IPR013154">
    <property type="entry name" value="ADH-like_N"/>
</dbReference>
<dbReference type="InterPro" id="IPR020843">
    <property type="entry name" value="ER"/>
</dbReference>
<dbReference type="CDD" id="cd08241">
    <property type="entry name" value="QOR1"/>
    <property type="match status" value="1"/>
</dbReference>
<sequence length="324" mass="32914">MRRLVAYRDGEPLDVLAVADVPDDPEPGPGRVTVEVEAVGLNFLDVMLCRGTYPVHPDPPVTPGVEFSGRVLTGPDAGREVIGCPALPHGALGETVTIEAGLLVPRPAGLDPVTGAGIPVTYQTAWFALERAGVSTGDTVLVHAGAGGVGVAATQLAVARGARVICTAGGPAKTEACRANGADVAIDYHTEDFTRAVDAATGGAGVDVVVDPVGGDVFARSLDCLAFEGRIVAVGAAAGPPPAVDPMRLTARNATLVGLSWGSAYPWRRPDEVAAAYEALFALCASGAVRPPVNRVEPLEGAPAALQDLADGRTTGKIVVRIGG</sequence>
<accession>A0ABP5SX16</accession>
<dbReference type="Proteomes" id="UP001501444">
    <property type="component" value="Unassembled WGS sequence"/>
</dbReference>
<organism evidence="2 3">
    <name type="scientific">Dactylosporangium salmoneum</name>
    <dbReference type="NCBI Taxonomy" id="53361"/>
    <lineage>
        <taxon>Bacteria</taxon>
        <taxon>Bacillati</taxon>
        <taxon>Actinomycetota</taxon>
        <taxon>Actinomycetes</taxon>
        <taxon>Micromonosporales</taxon>
        <taxon>Micromonosporaceae</taxon>
        <taxon>Dactylosporangium</taxon>
    </lineage>
</organism>
<comment type="caution">
    <text evidence="2">The sequence shown here is derived from an EMBL/GenBank/DDBJ whole genome shotgun (WGS) entry which is preliminary data.</text>
</comment>
<dbReference type="EMBL" id="BAAARV010000019">
    <property type="protein sequence ID" value="GAA2340567.1"/>
    <property type="molecule type" value="Genomic_DNA"/>
</dbReference>
<dbReference type="SMART" id="SM00829">
    <property type="entry name" value="PKS_ER"/>
    <property type="match status" value="1"/>
</dbReference>
<dbReference type="SUPFAM" id="SSF51735">
    <property type="entry name" value="NAD(P)-binding Rossmann-fold domains"/>
    <property type="match status" value="1"/>
</dbReference>
<dbReference type="Pfam" id="PF08240">
    <property type="entry name" value="ADH_N"/>
    <property type="match status" value="1"/>
</dbReference>
<dbReference type="Gene3D" id="3.40.50.720">
    <property type="entry name" value="NAD(P)-binding Rossmann-like Domain"/>
    <property type="match status" value="1"/>
</dbReference>
<protein>
    <submittedName>
        <fullName evidence="2">NADPH:quinone oxidoreductase family protein</fullName>
    </submittedName>
</protein>
<dbReference type="InterPro" id="IPR011032">
    <property type="entry name" value="GroES-like_sf"/>
</dbReference>
<evidence type="ECO:0000313" key="3">
    <source>
        <dbReference type="Proteomes" id="UP001501444"/>
    </source>
</evidence>
<evidence type="ECO:0000259" key="1">
    <source>
        <dbReference type="SMART" id="SM00829"/>
    </source>
</evidence>